<keyword evidence="1" id="KW-0812">Transmembrane</keyword>
<name>A0A6B9V943_ARAHY</name>
<evidence type="ECO:0000313" key="3">
    <source>
        <dbReference type="Proteomes" id="UP000464620"/>
    </source>
</evidence>
<dbReference type="Proteomes" id="UP000464620">
    <property type="component" value="Chromosome B09"/>
</dbReference>
<dbReference type="EMBL" id="CP031001">
    <property type="protein sequence ID" value="QHN77201.1"/>
    <property type="molecule type" value="Genomic_DNA"/>
</dbReference>
<proteinExistence type="predicted"/>
<evidence type="ECO:0000256" key="1">
    <source>
        <dbReference type="SAM" id="Phobius"/>
    </source>
</evidence>
<gene>
    <name evidence="2" type="ORF">DS421_19g650590</name>
</gene>
<reference evidence="2 3" key="1">
    <citation type="submission" date="2020-01" db="EMBL/GenBank/DDBJ databases">
        <title>Genome sequence of Arachis hypogaea, cultivar Shitouqi.</title>
        <authorList>
            <person name="Zhuang W."/>
            <person name="Chen H."/>
            <person name="Varshney R."/>
            <person name="Wang D."/>
            <person name="Ming R."/>
        </authorList>
    </citation>
    <scope>NUCLEOTIDE SEQUENCE [LARGE SCALE GENOMIC DNA]</scope>
    <source>
        <tissue evidence="2">Young leaf</tissue>
    </source>
</reference>
<feature type="transmembrane region" description="Helical" evidence="1">
    <location>
        <begin position="41"/>
        <end position="62"/>
    </location>
</feature>
<organism evidence="2 3">
    <name type="scientific">Arachis hypogaea</name>
    <name type="common">Peanut</name>
    <dbReference type="NCBI Taxonomy" id="3818"/>
    <lineage>
        <taxon>Eukaryota</taxon>
        <taxon>Viridiplantae</taxon>
        <taxon>Streptophyta</taxon>
        <taxon>Embryophyta</taxon>
        <taxon>Tracheophyta</taxon>
        <taxon>Spermatophyta</taxon>
        <taxon>Magnoliopsida</taxon>
        <taxon>eudicotyledons</taxon>
        <taxon>Gunneridae</taxon>
        <taxon>Pentapetalae</taxon>
        <taxon>rosids</taxon>
        <taxon>fabids</taxon>
        <taxon>Fabales</taxon>
        <taxon>Fabaceae</taxon>
        <taxon>Papilionoideae</taxon>
        <taxon>50 kb inversion clade</taxon>
        <taxon>dalbergioids sensu lato</taxon>
        <taxon>Dalbergieae</taxon>
        <taxon>Pterocarpus clade</taxon>
        <taxon>Arachis</taxon>
    </lineage>
</organism>
<keyword evidence="1" id="KW-0472">Membrane</keyword>
<accession>A0A6B9V943</accession>
<keyword evidence="1" id="KW-1133">Transmembrane helix</keyword>
<sequence length="63" mass="7339">MNVLFLNLASLIQKVHICDISRSMIYCSHTPLHQSLAEFSILLRSSPLLISIFSHFFLFFFFC</sequence>
<protein>
    <submittedName>
        <fullName evidence="2">Uncharacterized protein</fullName>
    </submittedName>
</protein>
<evidence type="ECO:0000313" key="2">
    <source>
        <dbReference type="EMBL" id="QHN77201.1"/>
    </source>
</evidence>
<dbReference type="AlphaFoldDB" id="A0A6B9V943"/>